<evidence type="ECO:0000256" key="10">
    <source>
        <dbReference type="PIRNR" id="PIRNR000535"/>
    </source>
</evidence>
<comment type="similarity">
    <text evidence="1 11">Belongs to the carbohydrate kinase PfkB family.</text>
</comment>
<evidence type="ECO:0000256" key="9">
    <source>
        <dbReference type="ARBA" id="ARBA00047745"/>
    </source>
</evidence>
<evidence type="ECO:0000256" key="7">
    <source>
        <dbReference type="ARBA" id="ARBA00022840"/>
    </source>
</evidence>
<dbReference type="Pfam" id="PF00294">
    <property type="entry name" value="PfkB"/>
    <property type="match status" value="1"/>
</dbReference>
<proteinExistence type="inferred from homology"/>
<keyword evidence="6 11" id="KW-0418">Kinase</keyword>
<evidence type="ECO:0000313" key="14">
    <source>
        <dbReference type="Proteomes" id="UP001597391"/>
    </source>
</evidence>
<comment type="caution">
    <text evidence="13">The sequence shown here is derived from an EMBL/GenBank/DDBJ whole genome shotgun (WGS) entry which is preliminary data.</text>
</comment>
<reference evidence="14" key="1">
    <citation type="journal article" date="2019" name="Int. J. Syst. Evol. Microbiol.">
        <title>The Global Catalogue of Microorganisms (GCM) 10K type strain sequencing project: providing services to taxonomists for standard genome sequencing and annotation.</title>
        <authorList>
            <consortium name="The Broad Institute Genomics Platform"/>
            <consortium name="The Broad Institute Genome Sequencing Center for Infectious Disease"/>
            <person name="Wu L."/>
            <person name="Ma J."/>
        </authorList>
    </citation>
    <scope>NUCLEOTIDE SEQUENCE [LARGE SCALE GENOMIC DNA]</scope>
    <source>
        <strain evidence="14">KCTC 33576</strain>
    </source>
</reference>
<dbReference type="PANTHER" id="PTHR46566:SF5">
    <property type="entry name" value="1-PHOSPHOFRUCTOKINASE"/>
    <property type="match status" value="1"/>
</dbReference>
<comment type="catalytic activity">
    <reaction evidence="9 11">
        <text>beta-D-fructose 1-phosphate + ATP = beta-D-fructose 1,6-bisphosphate + ADP + H(+)</text>
        <dbReference type="Rhea" id="RHEA:14213"/>
        <dbReference type="ChEBI" id="CHEBI:15378"/>
        <dbReference type="ChEBI" id="CHEBI:30616"/>
        <dbReference type="ChEBI" id="CHEBI:32966"/>
        <dbReference type="ChEBI" id="CHEBI:138881"/>
        <dbReference type="ChEBI" id="CHEBI:456216"/>
        <dbReference type="EC" id="2.7.1.56"/>
    </reaction>
</comment>
<keyword evidence="7 11" id="KW-0067">ATP-binding</keyword>
<gene>
    <name evidence="13" type="primary">pfkB</name>
    <name evidence="13" type="ORF">ACFSYH_06730</name>
</gene>
<evidence type="ECO:0000256" key="5">
    <source>
        <dbReference type="ARBA" id="ARBA00022741"/>
    </source>
</evidence>
<dbReference type="InterPro" id="IPR029056">
    <property type="entry name" value="Ribokinase-like"/>
</dbReference>
<evidence type="ECO:0000259" key="12">
    <source>
        <dbReference type="Pfam" id="PF00294"/>
    </source>
</evidence>
<dbReference type="Proteomes" id="UP001597391">
    <property type="component" value="Unassembled WGS sequence"/>
</dbReference>
<dbReference type="PANTHER" id="PTHR46566">
    <property type="entry name" value="1-PHOSPHOFRUCTOKINASE-RELATED"/>
    <property type="match status" value="1"/>
</dbReference>
<dbReference type="EC" id="2.7.1.56" evidence="2 11"/>
<sequence length="315" mass="32444">MIITFTPNPSVDRAFDVAALELGEINRASAVHTDAGGKGINVSRGLTTHSIDTTAVFPFGGADGELLANMLKVGGISTVPVEVPGETRTNITVVDERGATTKINAPGPQLSDDILGNLLDAIRATANPGDTIVGAGSLPAGAPHDTYVRVAEVAREVGAHLVLDTSGEPLRHAVNAGGLALIKPNEDELGELVGRELTTVGEVVEAARQVISQGTTTVLVSLGGHGALLVTEATTWWAGGPVLVPASTVGAGDMTLAGYISATGKQPHERLRTAVAWGRAAVLLPGTAVPTPRDIDEETVRLVENPDLTHTIKEL</sequence>
<protein>
    <recommendedName>
        <fullName evidence="3 11">1-phosphofructokinase</fullName>
        <shortName evidence="11">Fru1PK</shortName>
        <ecNumber evidence="2 11">2.7.1.56</ecNumber>
    </recommendedName>
    <alternativeName>
        <fullName evidence="8 11">Fructose 1-phosphate kinase</fullName>
    </alternativeName>
</protein>
<dbReference type="GO" id="GO:0008662">
    <property type="term" value="F:1-phosphofructokinase activity"/>
    <property type="evidence" value="ECO:0007669"/>
    <property type="project" value="UniProtKB-EC"/>
</dbReference>
<dbReference type="RefSeq" id="WP_377466053.1">
    <property type="nucleotide sequence ID" value="NZ_JBHUOP010000002.1"/>
</dbReference>
<dbReference type="CDD" id="cd01164">
    <property type="entry name" value="FruK_PfkB_like"/>
    <property type="match status" value="1"/>
</dbReference>
<dbReference type="InterPro" id="IPR022463">
    <property type="entry name" value="1-PFruKinase"/>
</dbReference>
<evidence type="ECO:0000256" key="2">
    <source>
        <dbReference type="ARBA" id="ARBA00012131"/>
    </source>
</evidence>
<accession>A0ABW5XEV1</accession>
<dbReference type="PIRSF" id="PIRSF000535">
    <property type="entry name" value="1PFK/6PFK/LacC"/>
    <property type="match status" value="1"/>
</dbReference>
<dbReference type="NCBIfam" id="TIGR03828">
    <property type="entry name" value="pfkB"/>
    <property type="match status" value="1"/>
</dbReference>
<keyword evidence="14" id="KW-1185">Reference proteome</keyword>
<dbReference type="InterPro" id="IPR011611">
    <property type="entry name" value="PfkB_dom"/>
</dbReference>
<dbReference type="InterPro" id="IPR017583">
    <property type="entry name" value="Tagatose/fructose_Pkinase"/>
</dbReference>
<dbReference type="NCBIfam" id="TIGR03168">
    <property type="entry name" value="1-PFK"/>
    <property type="match status" value="1"/>
</dbReference>
<dbReference type="InterPro" id="IPR002173">
    <property type="entry name" value="Carboh/pur_kinase_PfkB_CS"/>
</dbReference>
<organism evidence="13 14">
    <name type="scientific">Populibacterium corticicola</name>
    <dbReference type="NCBI Taxonomy" id="1812826"/>
    <lineage>
        <taxon>Bacteria</taxon>
        <taxon>Bacillati</taxon>
        <taxon>Actinomycetota</taxon>
        <taxon>Actinomycetes</taxon>
        <taxon>Micrococcales</taxon>
        <taxon>Jonesiaceae</taxon>
        <taxon>Populibacterium</taxon>
    </lineage>
</organism>
<evidence type="ECO:0000256" key="3">
    <source>
        <dbReference type="ARBA" id="ARBA00013596"/>
    </source>
</evidence>
<evidence type="ECO:0000256" key="4">
    <source>
        <dbReference type="ARBA" id="ARBA00022679"/>
    </source>
</evidence>
<evidence type="ECO:0000313" key="13">
    <source>
        <dbReference type="EMBL" id="MFD2840263.1"/>
    </source>
</evidence>
<name>A0ABW5XEV1_9MICO</name>
<keyword evidence="5 11" id="KW-0547">Nucleotide-binding</keyword>
<feature type="domain" description="Carbohydrate kinase PfkB" evidence="12">
    <location>
        <begin position="8"/>
        <end position="292"/>
    </location>
</feature>
<comment type="function">
    <text evidence="11">Catalyzes the ATP-dependent phosphorylation of fructose-l-phosphate to fructose-l,6-bisphosphate.</text>
</comment>
<keyword evidence="4 10" id="KW-0808">Transferase</keyword>
<evidence type="ECO:0000256" key="8">
    <source>
        <dbReference type="ARBA" id="ARBA00032802"/>
    </source>
</evidence>
<dbReference type="SUPFAM" id="SSF53613">
    <property type="entry name" value="Ribokinase-like"/>
    <property type="match status" value="1"/>
</dbReference>
<dbReference type="EMBL" id="JBHUOP010000002">
    <property type="protein sequence ID" value="MFD2840263.1"/>
    <property type="molecule type" value="Genomic_DNA"/>
</dbReference>
<evidence type="ECO:0000256" key="11">
    <source>
        <dbReference type="RuleBase" id="RU369061"/>
    </source>
</evidence>
<dbReference type="Gene3D" id="3.40.1190.20">
    <property type="match status" value="1"/>
</dbReference>
<evidence type="ECO:0000256" key="6">
    <source>
        <dbReference type="ARBA" id="ARBA00022777"/>
    </source>
</evidence>
<dbReference type="PROSITE" id="PS00583">
    <property type="entry name" value="PFKB_KINASES_1"/>
    <property type="match status" value="1"/>
</dbReference>
<evidence type="ECO:0000256" key="1">
    <source>
        <dbReference type="ARBA" id="ARBA00010688"/>
    </source>
</evidence>